<reference evidence="3" key="1">
    <citation type="submission" date="2022-09" db="EMBL/GenBank/DDBJ databases">
        <title>Enrichment on poylsaccharides allowed isolation of novel metabolic and taxonomic groups of Haloarchaea.</title>
        <authorList>
            <person name="Sorokin D.Y."/>
            <person name="Elcheninov A.G."/>
            <person name="Khizhniak T.V."/>
            <person name="Kolganova T.V."/>
            <person name="Kublanov I.V."/>
        </authorList>
    </citation>
    <scope>NUCLEOTIDE SEQUENCE</scope>
    <source>
        <strain evidence="3">AArc-xg1-1</strain>
    </source>
</reference>
<organism evidence="3 4">
    <name type="scientific">Natronoglomus mannanivorans</name>
    <dbReference type="NCBI Taxonomy" id="2979990"/>
    <lineage>
        <taxon>Archaea</taxon>
        <taxon>Methanobacteriati</taxon>
        <taxon>Methanobacteriota</taxon>
        <taxon>Stenosarchaea group</taxon>
        <taxon>Halobacteria</taxon>
        <taxon>Halobacteriales</taxon>
        <taxon>Natrialbaceae</taxon>
        <taxon>Natronoglomus</taxon>
    </lineage>
</organism>
<protein>
    <submittedName>
        <fullName evidence="3">Uncharacterized protein</fullName>
    </submittedName>
</protein>
<dbReference type="Proteomes" id="UP001321018">
    <property type="component" value="Unassembled WGS sequence"/>
</dbReference>
<proteinExistence type="predicted"/>
<name>A0AAP3E466_9EURY</name>
<keyword evidence="2" id="KW-1133">Transmembrane helix</keyword>
<comment type="caution">
    <text evidence="3">The sequence shown here is derived from an EMBL/GenBank/DDBJ whole genome shotgun (WGS) entry which is preliminary data.</text>
</comment>
<dbReference type="AlphaFoldDB" id="A0AAP3E466"/>
<feature type="region of interest" description="Disordered" evidence="1">
    <location>
        <begin position="111"/>
        <end position="137"/>
    </location>
</feature>
<dbReference type="EMBL" id="JAOPKA010000017">
    <property type="protein sequence ID" value="MCU4743659.1"/>
    <property type="molecule type" value="Genomic_DNA"/>
</dbReference>
<evidence type="ECO:0000313" key="4">
    <source>
        <dbReference type="Proteomes" id="UP001321018"/>
    </source>
</evidence>
<evidence type="ECO:0000256" key="1">
    <source>
        <dbReference type="SAM" id="MobiDB-lite"/>
    </source>
</evidence>
<keyword evidence="2" id="KW-0472">Membrane</keyword>
<dbReference type="RefSeq" id="WP_338005476.1">
    <property type="nucleotide sequence ID" value="NZ_JAOPKA010000017.1"/>
</dbReference>
<evidence type="ECO:0000313" key="3">
    <source>
        <dbReference type="EMBL" id="MCU4743659.1"/>
    </source>
</evidence>
<sequence length="137" mass="14993">MWQDFVFLIGSSLSIVFLAPTLRDSSARVPLGTSLPSMGIGAVYAFTFASLGMTFSAMGSLSAATMWSLIALYRSPGSQSPTLTRRERYSLFAADVRRWCQALVTGTATVEQYERRHAPRRGHSSSAYAHTHTHTAD</sequence>
<feature type="transmembrane region" description="Helical" evidence="2">
    <location>
        <begin position="47"/>
        <end position="73"/>
    </location>
</feature>
<gene>
    <name evidence="3" type="ORF">OB960_19935</name>
</gene>
<accession>A0AAP3E466</accession>
<evidence type="ECO:0000256" key="2">
    <source>
        <dbReference type="SAM" id="Phobius"/>
    </source>
</evidence>
<keyword evidence="2" id="KW-0812">Transmembrane</keyword>